<dbReference type="Proteomes" id="UP000002313">
    <property type="component" value="Chromosome V"/>
</dbReference>
<dbReference type="VEuPathDB" id="MicrosporidiaDB:Eint_051540"/>
<evidence type="ECO:0000256" key="1">
    <source>
        <dbReference type="SAM" id="MobiDB-lite"/>
    </source>
</evidence>
<dbReference type="AlphaFoldDB" id="E0S715"/>
<feature type="region of interest" description="Disordered" evidence="1">
    <location>
        <begin position="81"/>
        <end position="124"/>
    </location>
</feature>
<dbReference type="RefSeq" id="XP_003072961.1">
    <property type="nucleotide sequence ID" value="XM_003072915.1"/>
</dbReference>
<feature type="region of interest" description="Disordered" evidence="1">
    <location>
        <begin position="144"/>
        <end position="163"/>
    </location>
</feature>
<gene>
    <name evidence="2" type="ORF">Eint_051540</name>
</gene>
<keyword evidence="3" id="KW-1185">Reference proteome</keyword>
<dbReference type="EMBL" id="CP001946">
    <property type="protein sequence ID" value="ADM11601.1"/>
    <property type="molecule type" value="Genomic_DNA"/>
</dbReference>
<dbReference type="OrthoDB" id="2192040at2759"/>
<protein>
    <recommendedName>
        <fullName evidence="4">Sas10 C-terminal domain-containing protein</fullName>
    </recommendedName>
</protein>
<dbReference type="GeneID" id="9699282"/>
<reference evidence="2 3" key="2">
    <citation type="journal article" date="2012" name="Proc. Natl. Acad. Sci. U.S.A.">
        <title>Gain and loss of multiple functionally related, horizontally transferred genes in the reduced genomes of two microsporidian parasites.</title>
        <authorList>
            <person name="Pombert J.-F."/>
            <person name="Selman M."/>
            <person name="Burki F."/>
            <person name="Bardell F.T."/>
            <person name="Farinelli L."/>
            <person name="Solter L.F."/>
            <person name="Whitman D.W."/>
            <person name="Weiss L.M."/>
            <person name="Corradi N."/>
            <person name="Keeling P.J."/>
        </authorList>
    </citation>
    <scope>NUCLEOTIDE SEQUENCE [LARGE SCALE GENOMIC DNA]</scope>
    <source>
        <strain evidence="2 3">ATCC 50506</strain>
    </source>
</reference>
<organism evidence="2 3">
    <name type="scientific">Encephalitozoon intestinalis (strain ATCC 50506)</name>
    <name type="common">Microsporidian parasite</name>
    <name type="synonym">Septata intestinalis</name>
    <dbReference type="NCBI Taxonomy" id="876142"/>
    <lineage>
        <taxon>Eukaryota</taxon>
        <taxon>Fungi</taxon>
        <taxon>Fungi incertae sedis</taxon>
        <taxon>Microsporidia</taxon>
        <taxon>Unikaryonidae</taxon>
        <taxon>Encephalitozoon</taxon>
    </lineage>
</organism>
<accession>E0S715</accession>
<proteinExistence type="predicted"/>
<name>E0S715_ENCIT</name>
<dbReference type="KEGG" id="ein:Eint_051540"/>
<evidence type="ECO:0000313" key="2">
    <source>
        <dbReference type="EMBL" id="ADM11601.1"/>
    </source>
</evidence>
<sequence length="163" mass="18752">MEEKFYSEDIKSVSCDLDEARSSIQNEVLDVKSDLLSVYLMNLVLYKEMDSEDRKGSPVEEMLSKTSILLEKICAIERRAGSLGEVPQSEENKGSVEEEDPAEEGKRTITDKMKKNKFVKKRKAEDRIPRLKYKNKARKLAEMAEIKHDGNIDTKKPSFNKFD</sequence>
<dbReference type="HOGENOM" id="CLU_1669927_0_0_1"/>
<reference evidence="2 3" key="1">
    <citation type="journal article" date="2010" name="Nat. Commun.">
        <title>The complete sequence of the smallest known nuclear genome from the microsporidian Encephalitozoon intestinalis.</title>
        <authorList>
            <person name="Corradi N."/>
            <person name="Pombert J.-F."/>
            <person name="Farinelli L."/>
            <person name="Didier E.S."/>
            <person name="Keeling P.J."/>
        </authorList>
    </citation>
    <scope>NUCLEOTIDE SEQUENCE [LARGE SCALE GENOMIC DNA]</scope>
    <source>
        <strain evidence="2 3">ATCC 50506</strain>
    </source>
</reference>
<evidence type="ECO:0000313" key="3">
    <source>
        <dbReference type="Proteomes" id="UP000002313"/>
    </source>
</evidence>
<evidence type="ECO:0008006" key="4">
    <source>
        <dbReference type="Google" id="ProtNLM"/>
    </source>
</evidence>
<feature type="compositionally biased region" description="Basic and acidic residues" evidence="1">
    <location>
        <begin position="103"/>
        <end position="113"/>
    </location>
</feature>